<name>A0A4C1ZLX2_EUMVA</name>
<accession>A0A4C1ZLX2</accession>
<proteinExistence type="predicted"/>
<dbReference type="AlphaFoldDB" id="A0A4C1ZLX2"/>
<evidence type="ECO:0000256" key="1">
    <source>
        <dbReference type="SAM" id="MobiDB-lite"/>
    </source>
</evidence>
<dbReference type="Proteomes" id="UP000299102">
    <property type="component" value="Unassembled WGS sequence"/>
</dbReference>
<keyword evidence="3" id="KW-1185">Reference proteome</keyword>
<protein>
    <submittedName>
        <fullName evidence="2">Uncharacterized protein</fullName>
    </submittedName>
</protein>
<comment type="caution">
    <text evidence="2">The sequence shown here is derived from an EMBL/GenBank/DDBJ whole genome shotgun (WGS) entry which is preliminary data.</text>
</comment>
<sequence length="244" mass="26130">MDASALNIEERPMRLSLCKLTSRGGATRAEGGVPAAPRQSEAVASPHATYSTQEYDEMLKMDIKTECDVEDSAIVQVLATSHAHILESSMAGPSLLVKEEGDFILKTETEVDEMMIKQELDIEPISLKSKITPHLLLPADEAGPDTRPNTSFCEGTAPAPLCTAGDQEELSVGTPTSSSTVTTISGSDGEVVGRYFVQTGEIRRWRTSTIRKNYDDHSVDALTPLAHGTPICGRTVTTAAVLGL</sequence>
<gene>
    <name evidence="2" type="ORF">EVAR_102903_1</name>
</gene>
<evidence type="ECO:0000313" key="2">
    <source>
        <dbReference type="EMBL" id="GBP88890.1"/>
    </source>
</evidence>
<organism evidence="2 3">
    <name type="scientific">Eumeta variegata</name>
    <name type="common">Bagworm moth</name>
    <name type="synonym">Eumeta japonica</name>
    <dbReference type="NCBI Taxonomy" id="151549"/>
    <lineage>
        <taxon>Eukaryota</taxon>
        <taxon>Metazoa</taxon>
        <taxon>Ecdysozoa</taxon>
        <taxon>Arthropoda</taxon>
        <taxon>Hexapoda</taxon>
        <taxon>Insecta</taxon>
        <taxon>Pterygota</taxon>
        <taxon>Neoptera</taxon>
        <taxon>Endopterygota</taxon>
        <taxon>Lepidoptera</taxon>
        <taxon>Glossata</taxon>
        <taxon>Ditrysia</taxon>
        <taxon>Tineoidea</taxon>
        <taxon>Psychidae</taxon>
        <taxon>Oiketicinae</taxon>
        <taxon>Eumeta</taxon>
    </lineage>
</organism>
<feature type="region of interest" description="Disordered" evidence="1">
    <location>
        <begin position="25"/>
        <end position="48"/>
    </location>
</feature>
<reference evidence="2 3" key="1">
    <citation type="journal article" date="2019" name="Commun. Biol.">
        <title>The bagworm genome reveals a unique fibroin gene that provides high tensile strength.</title>
        <authorList>
            <person name="Kono N."/>
            <person name="Nakamura H."/>
            <person name="Ohtoshi R."/>
            <person name="Tomita M."/>
            <person name="Numata K."/>
            <person name="Arakawa K."/>
        </authorList>
    </citation>
    <scope>NUCLEOTIDE SEQUENCE [LARGE SCALE GENOMIC DNA]</scope>
</reference>
<dbReference type="EMBL" id="BGZK01001964">
    <property type="protein sequence ID" value="GBP88890.1"/>
    <property type="molecule type" value="Genomic_DNA"/>
</dbReference>
<evidence type="ECO:0000313" key="3">
    <source>
        <dbReference type="Proteomes" id="UP000299102"/>
    </source>
</evidence>